<proteinExistence type="predicted"/>
<evidence type="ECO:0000313" key="1">
    <source>
        <dbReference type="EMBL" id="THV04072.1"/>
    </source>
</evidence>
<gene>
    <name evidence="1" type="ORF">K435DRAFT_851254</name>
</gene>
<dbReference type="Proteomes" id="UP000297245">
    <property type="component" value="Unassembled WGS sequence"/>
</dbReference>
<name>A0A4S8MMS6_DENBC</name>
<dbReference type="EMBL" id="ML179060">
    <property type="protein sequence ID" value="THV04072.1"/>
    <property type="molecule type" value="Genomic_DNA"/>
</dbReference>
<evidence type="ECO:0000313" key="2">
    <source>
        <dbReference type="Proteomes" id="UP000297245"/>
    </source>
</evidence>
<organism evidence="1 2">
    <name type="scientific">Dendrothele bispora (strain CBS 962.96)</name>
    <dbReference type="NCBI Taxonomy" id="1314807"/>
    <lineage>
        <taxon>Eukaryota</taxon>
        <taxon>Fungi</taxon>
        <taxon>Dikarya</taxon>
        <taxon>Basidiomycota</taxon>
        <taxon>Agaricomycotina</taxon>
        <taxon>Agaricomycetes</taxon>
        <taxon>Agaricomycetidae</taxon>
        <taxon>Agaricales</taxon>
        <taxon>Agaricales incertae sedis</taxon>
        <taxon>Dendrothele</taxon>
    </lineage>
</organism>
<dbReference type="AlphaFoldDB" id="A0A4S8MMS6"/>
<protein>
    <submittedName>
        <fullName evidence="1">Uncharacterized protein</fullName>
    </submittedName>
</protein>
<sequence>MTINFHNRLKYYLFTSGNDPQVSHPLNTEAQTLLLDLSEQIKKDTNTLLDIALFKAEDLHVALRHDSKQRVQAWLEQHLDEELDLSMFQMIDDIWPTGGDWSSPRKYDLVAIDSLALDGILSILLMFK</sequence>
<keyword evidence="2" id="KW-1185">Reference proteome</keyword>
<reference evidence="1 2" key="1">
    <citation type="journal article" date="2019" name="Nat. Ecol. Evol.">
        <title>Megaphylogeny resolves global patterns of mushroom evolution.</title>
        <authorList>
            <person name="Varga T."/>
            <person name="Krizsan K."/>
            <person name="Foldi C."/>
            <person name="Dima B."/>
            <person name="Sanchez-Garcia M."/>
            <person name="Sanchez-Ramirez S."/>
            <person name="Szollosi G.J."/>
            <person name="Szarkandi J.G."/>
            <person name="Papp V."/>
            <person name="Albert L."/>
            <person name="Andreopoulos W."/>
            <person name="Angelini C."/>
            <person name="Antonin V."/>
            <person name="Barry K.W."/>
            <person name="Bougher N.L."/>
            <person name="Buchanan P."/>
            <person name="Buyck B."/>
            <person name="Bense V."/>
            <person name="Catcheside P."/>
            <person name="Chovatia M."/>
            <person name="Cooper J."/>
            <person name="Damon W."/>
            <person name="Desjardin D."/>
            <person name="Finy P."/>
            <person name="Geml J."/>
            <person name="Haridas S."/>
            <person name="Hughes K."/>
            <person name="Justo A."/>
            <person name="Karasinski D."/>
            <person name="Kautmanova I."/>
            <person name="Kiss B."/>
            <person name="Kocsube S."/>
            <person name="Kotiranta H."/>
            <person name="LaButti K.M."/>
            <person name="Lechner B.E."/>
            <person name="Liimatainen K."/>
            <person name="Lipzen A."/>
            <person name="Lukacs Z."/>
            <person name="Mihaltcheva S."/>
            <person name="Morgado L.N."/>
            <person name="Niskanen T."/>
            <person name="Noordeloos M.E."/>
            <person name="Ohm R.A."/>
            <person name="Ortiz-Santana B."/>
            <person name="Ovrebo C."/>
            <person name="Racz N."/>
            <person name="Riley R."/>
            <person name="Savchenko A."/>
            <person name="Shiryaev A."/>
            <person name="Soop K."/>
            <person name="Spirin V."/>
            <person name="Szebenyi C."/>
            <person name="Tomsovsky M."/>
            <person name="Tulloss R.E."/>
            <person name="Uehling J."/>
            <person name="Grigoriev I.V."/>
            <person name="Vagvolgyi C."/>
            <person name="Papp T."/>
            <person name="Martin F.M."/>
            <person name="Miettinen O."/>
            <person name="Hibbett D.S."/>
            <person name="Nagy L.G."/>
        </authorList>
    </citation>
    <scope>NUCLEOTIDE SEQUENCE [LARGE SCALE GENOMIC DNA]</scope>
    <source>
        <strain evidence="1 2">CBS 962.96</strain>
    </source>
</reference>
<accession>A0A4S8MMS6</accession>